<organism evidence="3 4">
    <name type="scientific">Lachancea lanzarotensis</name>
    <dbReference type="NCBI Taxonomy" id="1245769"/>
    <lineage>
        <taxon>Eukaryota</taxon>
        <taxon>Fungi</taxon>
        <taxon>Dikarya</taxon>
        <taxon>Ascomycota</taxon>
        <taxon>Saccharomycotina</taxon>
        <taxon>Saccharomycetes</taxon>
        <taxon>Saccharomycetales</taxon>
        <taxon>Saccharomycetaceae</taxon>
        <taxon>Lachancea</taxon>
    </lineage>
</organism>
<dbReference type="GO" id="GO:0000785">
    <property type="term" value="C:chromatin"/>
    <property type="evidence" value="ECO:0007669"/>
    <property type="project" value="EnsemblFungi"/>
</dbReference>
<gene>
    <name evidence="3" type="ORF">LALA0_S02e03642g</name>
</gene>
<dbReference type="GO" id="GO:0000981">
    <property type="term" value="F:DNA-binding transcription factor activity, RNA polymerase II-specific"/>
    <property type="evidence" value="ECO:0007669"/>
    <property type="project" value="TreeGrafter"/>
</dbReference>
<dbReference type="GeneID" id="34684374"/>
<evidence type="ECO:0000259" key="2">
    <source>
        <dbReference type="Pfam" id="PF12550"/>
    </source>
</evidence>
<dbReference type="GO" id="GO:0060963">
    <property type="term" value="P:positive regulation of ribosomal protein gene transcription by RNA polymerase II"/>
    <property type="evidence" value="ECO:0007669"/>
    <property type="project" value="TreeGrafter"/>
</dbReference>
<dbReference type="InterPro" id="IPR052146">
    <property type="entry name" value="HOT1"/>
</dbReference>
<dbReference type="PANTHER" id="PTHR37784:SF4">
    <property type="entry name" value="TRANSCRIPTION FACTOR-LIKE PROTEIN EUC1"/>
    <property type="match status" value="1"/>
</dbReference>
<dbReference type="PANTHER" id="PTHR37784">
    <property type="entry name" value="PROTEIN MSN1"/>
    <property type="match status" value="1"/>
</dbReference>
<dbReference type="InterPro" id="IPR022210">
    <property type="entry name" value="TF_GCR1-like"/>
</dbReference>
<dbReference type="OrthoDB" id="428577at2759"/>
<dbReference type="AlphaFoldDB" id="A0A0C7N323"/>
<keyword evidence="4" id="KW-1185">Reference proteome</keyword>
<dbReference type="STRING" id="1245769.A0A0C7N323"/>
<dbReference type="GO" id="GO:0031503">
    <property type="term" value="P:protein-containing complex localization"/>
    <property type="evidence" value="ECO:0007669"/>
    <property type="project" value="EnsemblFungi"/>
</dbReference>
<dbReference type="Pfam" id="PF12550">
    <property type="entry name" value="GCR1_C"/>
    <property type="match status" value="1"/>
</dbReference>
<accession>A0A0C7N323</accession>
<dbReference type="Proteomes" id="UP000054304">
    <property type="component" value="Unassembled WGS sequence"/>
</dbReference>
<proteinExistence type="predicted"/>
<evidence type="ECO:0000256" key="1">
    <source>
        <dbReference type="SAM" id="MobiDB-lite"/>
    </source>
</evidence>
<dbReference type="EMBL" id="LN736361">
    <property type="protein sequence ID" value="CEP60962.1"/>
    <property type="molecule type" value="Genomic_DNA"/>
</dbReference>
<protein>
    <submittedName>
        <fullName evidence="3">LALA0S02e03642g1_1</fullName>
    </submittedName>
</protein>
<dbReference type="HOGENOM" id="CLU_044103_0_0_1"/>
<reference evidence="3 4" key="1">
    <citation type="submission" date="2014-12" db="EMBL/GenBank/DDBJ databases">
        <authorList>
            <person name="Neuveglise Cecile"/>
        </authorList>
    </citation>
    <scope>NUCLEOTIDE SEQUENCE [LARGE SCALE GENOMIC DNA]</scope>
    <source>
        <strain evidence="3 4">CBS 12615</strain>
    </source>
</reference>
<sequence length="383" mass="43892">MTRNSGSPEPIESQDNVEQDARNINDGSSHASFETLVLEQLARIQNQNDTLKLRIQQLEEDQQEFYLDTCKKLERCLRSSSQGTDEVGRMREVFKEIVAIMSGERVRFLDHSDENVTSQDAANMGEPQLPGSNDLQSLHRMQQAAIRSGARRSNHPNQVIKQENTELWQRLNHPDFSPPSAPPVGASRDDEEDENIHDRAANYRLNRLLKTVQDLAREYFEGLQGQPSVVALERRFGPSWRCKGSERSFFAKRMHIIQRIIDIRDNPAKYGLPADMTLKKATRVVENMRLGNNSYHGESTRMTLNQLYMYLAKKMDRPEDYSLQLRNFARPRRVQLFEKRQGEHIEFESANTHQDADEEAMVATSPPSGDSRPENESPVTAPV</sequence>
<feature type="region of interest" description="Disordered" evidence="1">
    <location>
        <begin position="171"/>
        <end position="194"/>
    </location>
</feature>
<name>A0A0C7N323_9SACH</name>
<dbReference type="GO" id="GO:0000978">
    <property type="term" value="F:RNA polymerase II cis-regulatory region sequence-specific DNA binding"/>
    <property type="evidence" value="ECO:0007669"/>
    <property type="project" value="TreeGrafter"/>
</dbReference>
<feature type="domain" description="Transcription activator GCR1-like" evidence="2">
    <location>
        <begin position="203"/>
        <end position="289"/>
    </location>
</feature>
<dbReference type="RefSeq" id="XP_022627200.1">
    <property type="nucleotide sequence ID" value="XM_022773700.1"/>
</dbReference>
<evidence type="ECO:0000313" key="4">
    <source>
        <dbReference type="Proteomes" id="UP000054304"/>
    </source>
</evidence>
<feature type="region of interest" description="Disordered" evidence="1">
    <location>
        <begin position="1"/>
        <end position="28"/>
    </location>
</feature>
<evidence type="ECO:0000313" key="3">
    <source>
        <dbReference type="EMBL" id="CEP60962.1"/>
    </source>
</evidence>
<feature type="region of interest" description="Disordered" evidence="1">
    <location>
        <begin position="340"/>
        <end position="383"/>
    </location>
</feature>